<comment type="caution">
    <text evidence="2">The sequence shown here is derived from an EMBL/GenBank/DDBJ whole genome shotgun (WGS) entry which is preliminary data.</text>
</comment>
<dbReference type="GO" id="GO:0004386">
    <property type="term" value="F:helicase activity"/>
    <property type="evidence" value="ECO:0007669"/>
    <property type="project" value="UniProtKB-KW"/>
</dbReference>
<organism evidence="2 3">
    <name type="scientific">Paramuricea clavata</name>
    <name type="common">Red gorgonian</name>
    <name type="synonym">Violescent sea-whip</name>
    <dbReference type="NCBI Taxonomy" id="317549"/>
    <lineage>
        <taxon>Eukaryota</taxon>
        <taxon>Metazoa</taxon>
        <taxon>Cnidaria</taxon>
        <taxon>Anthozoa</taxon>
        <taxon>Octocorallia</taxon>
        <taxon>Malacalcyonacea</taxon>
        <taxon>Plexauridae</taxon>
        <taxon>Paramuricea</taxon>
    </lineage>
</organism>
<evidence type="ECO:0000256" key="1">
    <source>
        <dbReference type="SAM" id="MobiDB-lite"/>
    </source>
</evidence>
<feature type="compositionally biased region" description="Basic and acidic residues" evidence="1">
    <location>
        <begin position="239"/>
        <end position="261"/>
    </location>
</feature>
<feature type="region of interest" description="Disordered" evidence="1">
    <location>
        <begin position="228"/>
        <end position="261"/>
    </location>
</feature>
<dbReference type="OrthoDB" id="5989338at2759"/>
<dbReference type="Proteomes" id="UP001152795">
    <property type="component" value="Unassembled WGS sequence"/>
</dbReference>
<name>A0A6S7JVF9_PARCT</name>
<dbReference type="EMBL" id="CACRXK020019822">
    <property type="protein sequence ID" value="CAB4034104.1"/>
    <property type="molecule type" value="Genomic_DNA"/>
</dbReference>
<dbReference type="SUPFAM" id="SSF54001">
    <property type="entry name" value="Cysteine proteinases"/>
    <property type="match status" value="1"/>
</dbReference>
<reference evidence="2" key="1">
    <citation type="submission" date="2020-04" db="EMBL/GenBank/DDBJ databases">
        <authorList>
            <person name="Alioto T."/>
            <person name="Alioto T."/>
            <person name="Gomez Garrido J."/>
        </authorList>
    </citation>
    <scope>NUCLEOTIDE SEQUENCE</scope>
    <source>
        <strain evidence="2">A484AB</strain>
    </source>
</reference>
<keyword evidence="3" id="KW-1185">Reference proteome</keyword>
<gene>
    <name evidence="2" type="ORF">PACLA_8A079792</name>
</gene>
<keyword evidence="2" id="KW-0378">Hydrolase</keyword>
<keyword evidence="2" id="KW-0347">Helicase</keyword>
<dbReference type="InterPro" id="IPR038765">
    <property type="entry name" value="Papain-like_cys_pep_sf"/>
</dbReference>
<proteinExistence type="predicted"/>
<feature type="non-terminal residue" evidence="2">
    <location>
        <position position="1"/>
    </location>
</feature>
<accession>A0A6S7JVF9</accession>
<evidence type="ECO:0000313" key="2">
    <source>
        <dbReference type="EMBL" id="CAB4034104.1"/>
    </source>
</evidence>
<protein>
    <submittedName>
        <fullName evidence="2">ATP-dependent DNA helicase PIF1</fullName>
    </submittedName>
</protein>
<keyword evidence="2" id="KW-0547">Nucleotide-binding</keyword>
<sequence length="298" mass="34087">MANDVEENPGPTIYDVVDPTKTICADFSQGNAKKFRQNAGKQCLAMSLTAIIYDHITNVNGWDSELLNDILCTGNNLYSFISNSVKKSYLLLTDVPEMVSVFYHIYHLQFGDHLQTSDGTFKIFDSHSRDLYGMPHPLGKCILASVESIEDLVIYFQSTIPRGNETPFEVKGLAVQETNFNITQIDAPTSSQSGKKHVTLESDRKYRKMKRAVENETEKQTRLENMRDYKKAKQAVESQTERQTRIENDKKYRNKKRAQETVIEKQTRLASANEYKRKRRSSSSNLGDYLNKFDILNG</sequence>
<dbReference type="Gene3D" id="3.90.70.120">
    <property type="match status" value="1"/>
</dbReference>
<evidence type="ECO:0000313" key="3">
    <source>
        <dbReference type="Proteomes" id="UP001152795"/>
    </source>
</evidence>
<keyword evidence="2" id="KW-0067">ATP-binding</keyword>
<dbReference type="AlphaFoldDB" id="A0A6S7JVF9"/>